<gene>
    <name evidence="3" type="ORF">DEJ50_23740</name>
</gene>
<evidence type="ECO:0000313" key="3">
    <source>
        <dbReference type="EMBL" id="QES50382.1"/>
    </source>
</evidence>
<dbReference type="Proteomes" id="UP000325211">
    <property type="component" value="Chromosome"/>
</dbReference>
<feature type="chain" id="PRO_5039232468" description="DUF8094 domain-containing protein" evidence="1">
    <location>
        <begin position="26"/>
        <end position="334"/>
    </location>
</feature>
<dbReference type="PROSITE" id="PS51257">
    <property type="entry name" value="PROKAR_LIPOPROTEIN"/>
    <property type="match status" value="1"/>
</dbReference>
<dbReference type="PROSITE" id="PS51318">
    <property type="entry name" value="TAT"/>
    <property type="match status" value="1"/>
</dbReference>
<organism evidence="3 4">
    <name type="scientific">Streptomyces venezuelae</name>
    <dbReference type="NCBI Taxonomy" id="54571"/>
    <lineage>
        <taxon>Bacteria</taxon>
        <taxon>Bacillati</taxon>
        <taxon>Actinomycetota</taxon>
        <taxon>Actinomycetes</taxon>
        <taxon>Kitasatosporales</taxon>
        <taxon>Streptomycetaceae</taxon>
        <taxon>Streptomyces</taxon>
    </lineage>
</organism>
<keyword evidence="1" id="KW-0732">Signal</keyword>
<sequence>MCSRRQLMTALVTATLVTAATTATAGCAAHSGPDRTPSPRAEAERTARLALDGFLAAYNRAEQSSDASLLDPVATGPYAETKKAGLRAGRALAPAGPPEPEPLRLTDPQFAIPEHGRFFLVHTDSNRDAGTDRADSRVVLVFTRADPADPWRVAYVSVIERSDLPVFRLTPAGWAEPVAPDARDVSVPPTELSRRYARLLTDGTLDGFAPGNATTGRRTVRARDAEQPGLTARFEDRPAEDGAYAAVALRTENGGALAFFASRHVDRLTLDPTAKGAVSPLTTGVRALMRGEFTDTLTRESVSTQAVVVPPANAPGRGVVFVAQAQGVVAATAS</sequence>
<dbReference type="InterPro" id="IPR006311">
    <property type="entry name" value="TAT_signal"/>
</dbReference>
<accession>A0A5P2D5A8</accession>
<feature type="domain" description="DUF8094" evidence="2">
    <location>
        <begin position="41"/>
        <end position="332"/>
    </location>
</feature>
<reference evidence="3 4" key="1">
    <citation type="submission" date="2018-05" db="EMBL/GenBank/DDBJ databases">
        <title>Streptomyces venezuelae.</title>
        <authorList>
            <person name="Kim W."/>
            <person name="Lee N."/>
            <person name="Cho B.-K."/>
        </authorList>
    </citation>
    <scope>NUCLEOTIDE SEQUENCE [LARGE SCALE GENOMIC DNA]</scope>
    <source>
        <strain evidence="3 4">ATCC 21782</strain>
    </source>
</reference>
<name>A0A5P2D5A8_STRVZ</name>
<dbReference type="RefSeq" id="WP_150210131.1">
    <property type="nucleotide sequence ID" value="NZ_CP029190.1"/>
</dbReference>
<dbReference type="InterPro" id="IPR058407">
    <property type="entry name" value="DUF8094"/>
</dbReference>
<dbReference type="Pfam" id="PF26366">
    <property type="entry name" value="DUF8094"/>
    <property type="match status" value="1"/>
</dbReference>
<evidence type="ECO:0000256" key="1">
    <source>
        <dbReference type="SAM" id="SignalP"/>
    </source>
</evidence>
<dbReference type="AlphaFoldDB" id="A0A5P2D5A8"/>
<protein>
    <recommendedName>
        <fullName evidence="2">DUF8094 domain-containing protein</fullName>
    </recommendedName>
</protein>
<evidence type="ECO:0000313" key="4">
    <source>
        <dbReference type="Proteomes" id="UP000325211"/>
    </source>
</evidence>
<feature type="signal peptide" evidence="1">
    <location>
        <begin position="1"/>
        <end position="25"/>
    </location>
</feature>
<dbReference type="EMBL" id="CP029190">
    <property type="protein sequence ID" value="QES50382.1"/>
    <property type="molecule type" value="Genomic_DNA"/>
</dbReference>
<evidence type="ECO:0000259" key="2">
    <source>
        <dbReference type="Pfam" id="PF26366"/>
    </source>
</evidence>
<dbReference type="OrthoDB" id="3510378at2"/>
<proteinExistence type="predicted"/>